<sequence length="170" mass="19964">MGRLLRKLLSIFICGSCCFGNTSSIDEEVRPTTQIEKNENIVQAPKEQFTYVKQRSGFSKKAIRWLDSISEKEGINIRHAGNVGELKIPYIDEKGKHRWFFADGFCEENNTVYEFHGDYYHGNPRVYARDMMNTKCQKTMGQLYDDTIAREKIIKEKFNLVVMWELDFRE</sequence>
<dbReference type="EMBL" id="MN739197">
    <property type="protein sequence ID" value="QHS93153.1"/>
    <property type="molecule type" value="Genomic_DNA"/>
</dbReference>
<evidence type="ECO:0000313" key="1">
    <source>
        <dbReference type="EMBL" id="QHS93153.1"/>
    </source>
</evidence>
<dbReference type="AlphaFoldDB" id="A0A6C0BPG7"/>
<dbReference type="Gene3D" id="3.40.960.10">
    <property type="entry name" value="VSR Endonuclease"/>
    <property type="match status" value="1"/>
</dbReference>
<accession>A0A6C0BPG7</accession>
<organism evidence="1">
    <name type="scientific">viral metagenome</name>
    <dbReference type="NCBI Taxonomy" id="1070528"/>
    <lineage>
        <taxon>unclassified sequences</taxon>
        <taxon>metagenomes</taxon>
        <taxon>organismal metagenomes</taxon>
    </lineage>
</organism>
<reference evidence="1" key="1">
    <citation type="journal article" date="2020" name="Nature">
        <title>Giant virus diversity and host interactions through global metagenomics.</title>
        <authorList>
            <person name="Schulz F."/>
            <person name="Roux S."/>
            <person name="Paez-Espino D."/>
            <person name="Jungbluth S."/>
            <person name="Walsh D.A."/>
            <person name="Denef V.J."/>
            <person name="McMahon K.D."/>
            <person name="Konstantinidis K.T."/>
            <person name="Eloe-Fadrosh E.A."/>
            <person name="Kyrpides N.C."/>
            <person name="Woyke T."/>
        </authorList>
    </citation>
    <scope>NUCLEOTIDE SEQUENCE</scope>
    <source>
        <strain evidence="1">GVMAG-M-3300017651-5</strain>
    </source>
</reference>
<name>A0A6C0BPG7_9ZZZZ</name>
<proteinExistence type="predicted"/>
<protein>
    <submittedName>
        <fullName evidence="1">Uncharacterized protein</fullName>
    </submittedName>
</protein>